<reference evidence="1 2" key="1">
    <citation type="submission" date="2016-02" db="EMBL/GenBank/DDBJ databases">
        <title>Complete genome of Sinomonas atrocyanea KCTC 3377.</title>
        <authorList>
            <person name="Kim K.M."/>
        </authorList>
    </citation>
    <scope>NUCLEOTIDE SEQUENCE [LARGE SCALE GENOMIC DNA]</scope>
    <source>
        <strain evidence="1 2">KCTC 3377</strain>
    </source>
</reference>
<gene>
    <name evidence="1" type="ORF">SA2016_2159</name>
</gene>
<accession>A0A127A055</accession>
<organism evidence="1 2">
    <name type="scientific">Sinomonas atrocyanea</name>
    <dbReference type="NCBI Taxonomy" id="37927"/>
    <lineage>
        <taxon>Bacteria</taxon>
        <taxon>Bacillati</taxon>
        <taxon>Actinomycetota</taxon>
        <taxon>Actinomycetes</taxon>
        <taxon>Micrococcales</taxon>
        <taxon>Micrococcaceae</taxon>
        <taxon>Sinomonas</taxon>
    </lineage>
</organism>
<dbReference type="Proteomes" id="UP000070134">
    <property type="component" value="Chromosome"/>
</dbReference>
<dbReference type="STRING" id="37927.SA2016_2159"/>
<dbReference type="KEGG" id="satk:SA2016_2159"/>
<dbReference type="OrthoDB" id="4952314at2"/>
<name>A0A127A055_9MICC</name>
<keyword evidence="2" id="KW-1185">Reference proteome</keyword>
<sequence length="70" mass="7276">MKRIVWLSVGVALGAVAYQKIAAARSLASPGGINRAVASLADSVAHFADQVRAGMAEREGELRQGLGLQD</sequence>
<dbReference type="RefSeq" id="WP_066497939.1">
    <property type="nucleotide sequence ID" value="NZ_BJMO01000052.1"/>
</dbReference>
<evidence type="ECO:0000313" key="1">
    <source>
        <dbReference type="EMBL" id="AMM32828.1"/>
    </source>
</evidence>
<evidence type="ECO:0000313" key="2">
    <source>
        <dbReference type="Proteomes" id="UP000070134"/>
    </source>
</evidence>
<protein>
    <submittedName>
        <fullName evidence="1">Putative secreted protein</fullName>
    </submittedName>
</protein>
<dbReference type="EMBL" id="CP014518">
    <property type="protein sequence ID" value="AMM32828.1"/>
    <property type="molecule type" value="Genomic_DNA"/>
</dbReference>
<dbReference type="AlphaFoldDB" id="A0A127A055"/>
<proteinExistence type="predicted"/>